<dbReference type="EMBL" id="CM042882">
    <property type="protein sequence ID" value="KAI4380784.1"/>
    <property type="molecule type" value="Genomic_DNA"/>
</dbReference>
<reference evidence="2" key="1">
    <citation type="journal article" date="2023" name="Front. Plant Sci.">
        <title>Chromosomal-level genome assembly of Melastoma candidum provides insights into trichome evolution.</title>
        <authorList>
            <person name="Zhong Y."/>
            <person name="Wu W."/>
            <person name="Sun C."/>
            <person name="Zou P."/>
            <person name="Liu Y."/>
            <person name="Dai S."/>
            <person name="Zhou R."/>
        </authorList>
    </citation>
    <scope>NUCLEOTIDE SEQUENCE [LARGE SCALE GENOMIC DNA]</scope>
</reference>
<organism evidence="1 2">
    <name type="scientific">Melastoma candidum</name>
    <dbReference type="NCBI Taxonomy" id="119954"/>
    <lineage>
        <taxon>Eukaryota</taxon>
        <taxon>Viridiplantae</taxon>
        <taxon>Streptophyta</taxon>
        <taxon>Embryophyta</taxon>
        <taxon>Tracheophyta</taxon>
        <taxon>Spermatophyta</taxon>
        <taxon>Magnoliopsida</taxon>
        <taxon>eudicotyledons</taxon>
        <taxon>Gunneridae</taxon>
        <taxon>Pentapetalae</taxon>
        <taxon>rosids</taxon>
        <taxon>malvids</taxon>
        <taxon>Myrtales</taxon>
        <taxon>Melastomataceae</taxon>
        <taxon>Melastomatoideae</taxon>
        <taxon>Melastomateae</taxon>
        <taxon>Melastoma</taxon>
    </lineage>
</organism>
<gene>
    <name evidence="1" type="ORF">MLD38_006933</name>
</gene>
<accession>A0ACB9RPL3</accession>
<dbReference type="Proteomes" id="UP001057402">
    <property type="component" value="Chromosome 3"/>
</dbReference>
<evidence type="ECO:0000313" key="1">
    <source>
        <dbReference type="EMBL" id="KAI4380784.1"/>
    </source>
</evidence>
<evidence type="ECO:0000313" key="2">
    <source>
        <dbReference type="Proteomes" id="UP001057402"/>
    </source>
</evidence>
<proteinExistence type="predicted"/>
<sequence>MEELLFDAAMKGEVPTLHGLLHRDPLLLDRIAVSCAPRNPLHAAALVGHGDFVNEVLTLRPELATECDSEGNTPLHLAGAKGHASVVEMLLGAGQGAAMVRNHEGRMPLHLTAAKGRVDVVRLLVKCMRRGELAVATTDRSETAVHVCIGRNRIEVLRVLVDEFGIDGDLANMKDCDGNCALHIAVAKKHVEMIKLLLTVPGLDVNVPNLSYHTALDILRDSPRDLGDMEIETALINSRARSFKDLHPAPSIWVCDRVKTRDTIAVSRKSNLDTITASRKSMPSSRLVSKRTISKKETAPAKPKNADWLGRKRSALMVVASLIATVAFQAAITPPGGVWQSDVTEDSNGNPLAEPIKAGTAIMSYTQKPVYGIFMIFNTIAFLASLSIILLLVSGLPIKRRRWMWIQMAIMWIAITAQVATYFISLRNMSPDDANKMLRKVTETSVLAWLCLMGVVFIGNVVRMNLWLLRKWGYLEDKDEQHWDDVGDDDDNEV</sequence>
<comment type="caution">
    <text evidence="1">The sequence shown here is derived from an EMBL/GenBank/DDBJ whole genome shotgun (WGS) entry which is preliminary data.</text>
</comment>
<keyword evidence="2" id="KW-1185">Reference proteome</keyword>
<protein>
    <submittedName>
        <fullName evidence="1">Uncharacterized protein</fullName>
    </submittedName>
</protein>
<name>A0ACB9RPL3_9MYRT</name>